<evidence type="ECO:0000313" key="2">
    <source>
        <dbReference type="Proteomes" id="UP000324222"/>
    </source>
</evidence>
<reference evidence="1 2" key="1">
    <citation type="submission" date="2019-05" db="EMBL/GenBank/DDBJ databases">
        <title>Another draft genome of Portunus trituberculatus and its Hox gene families provides insights of decapod evolution.</title>
        <authorList>
            <person name="Jeong J.-H."/>
            <person name="Song I."/>
            <person name="Kim S."/>
            <person name="Choi T."/>
            <person name="Kim D."/>
            <person name="Ryu S."/>
            <person name="Kim W."/>
        </authorList>
    </citation>
    <scope>NUCLEOTIDE SEQUENCE [LARGE SCALE GENOMIC DNA]</scope>
    <source>
        <tissue evidence="1">Muscle</tissue>
    </source>
</reference>
<gene>
    <name evidence="1" type="ORF">E2C01_089415</name>
</gene>
<comment type="caution">
    <text evidence="1">The sequence shown here is derived from an EMBL/GenBank/DDBJ whole genome shotgun (WGS) entry which is preliminary data.</text>
</comment>
<evidence type="ECO:0000313" key="1">
    <source>
        <dbReference type="EMBL" id="MPC94254.1"/>
    </source>
</evidence>
<protein>
    <submittedName>
        <fullName evidence="1">Uncharacterized protein</fullName>
    </submittedName>
</protein>
<sequence length="120" mass="12958">MRCGAVRCGAVWCREDVAGGKSAAERVKLIYVRGAPPGRPLPRSLGVCRYRATASIFSIDIGRGGREGRREGARGCKRIVDGHGTRHIDHFAVLSGWLGSLHHCREYDGKSGASGRAVDR</sequence>
<organism evidence="1 2">
    <name type="scientific">Portunus trituberculatus</name>
    <name type="common">Swimming crab</name>
    <name type="synonym">Neptunus trituberculatus</name>
    <dbReference type="NCBI Taxonomy" id="210409"/>
    <lineage>
        <taxon>Eukaryota</taxon>
        <taxon>Metazoa</taxon>
        <taxon>Ecdysozoa</taxon>
        <taxon>Arthropoda</taxon>
        <taxon>Crustacea</taxon>
        <taxon>Multicrustacea</taxon>
        <taxon>Malacostraca</taxon>
        <taxon>Eumalacostraca</taxon>
        <taxon>Eucarida</taxon>
        <taxon>Decapoda</taxon>
        <taxon>Pleocyemata</taxon>
        <taxon>Brachyura</taxon>
        <taxon>Eubrachyura</taxon>
        <taxon>Portunoidea</taxon>
        <taxon>Portunidae</taxon>
        <taxon>Portuninae</taxon>
        <taxon>Portunus</taxon>
    </lineage>
</organism>
<dbReference type="AlphaFoldDB" id="A0A5B7JPI9"/>
<name>A0A5B7JPI9_PORTR</name>
<dbReference type="Proteomes" id="UP000324222">
    <property type="component" value="Unassembled WGS sequence"/>
</dbReference>
<dbReference type="EMBL" id="VSRR010097817">
    <property type="protein sequence ID" value="MPC94254.1"/>
    <property type="molecule type" value="Genomic_DNA"/>
</dbReference>
<keyword evidence="2" id="KW-1185">Reference proteome</keyword>
<accession>A0A5B7JPI9</accession>
<proteinExistence type="predicted"/>